<organism evidence="5 6">
    <name type="scientific">Parahaliea aestuarii</name>
    <dbReference type="NCBI Taxonomy" id="1852021"/>
    <lineage>
        <taxon>Bacteria</taxon>
        <taxon>Pseudomonadati</taxon>
        <taxon>Pseudomonadota</taxon>
        <taxon>Gammaproteobacteria</taxon>
        <taxon>Cellvibrionales</taxon>
        <taxon>Halieaceae</taxon>
        <taxon>Parahaliea</taxon>
    </lineage>
</organism>
<accession>A0A5C8ZXA2</accession>
<dbReference type="GO" id="GO:0045892">
    <property type="term" value="P:negative regulation of DNA-templated transcription"/>
    <property type="evidence" value="ECO:0007669"/>
    <property type="project" value="InterPro"/>
</dbReference>
<evidence type="ECO:0000313" key="5">
    <source>
        <dbReference type="EMBL" id="TXS92469.1"/>
    </source>
</evidence>
<evidence type="ECO:0000256" key="2">
    <source>
        <dbReference type="ARBA" id="ARBA00023015"/>
    </source>
</evidence>
<name>A0A5C8ZXA2_9GAMM</name>
<comment type="caution">
    <text evidence="5">The sequence shown here is derived from an EMBL/GenBank/DDBJ whole genome shotgun (WGS) entry which is preliminary data.</text>
</comment>
<dbReference type="Gene3D" id="1.10.10.10">
    <property type="entry name" value="Winged helix-like DNA-binding domain superfamily/Winged helix DNA-binding domain"/>
    <property type="match status" value="1"/>
</dbReference>
<dbReference type="SUPFAM" id="SSF46785">
    <property type="entry name" value="Winged helix' DNA-binding domain"/>
    <property type="match status" value="1"/>
</dbReference>
<evidence type="ECO:0000256" key="4">
    <source>
        <dbReference type="ARBA" id="ARBA00023163"/>
    </source>
</evidence>
<dbReference type="AlphaFoldDB" id="A0A5C8ZXA2"/>
<keyword evidence="2" id="KW-0805">Transcription regulation</keyword>
<comment type="similarity">
    <text evidence="1">Belongs to the BlaI transcriptional regulatory family.</text>
</comment>
<dbReference type="EMBL" id="VRYZ01000003">
    <property type="protein sequence ID" value="TXS92469.1"/>
    <property type="molecule type" value="Genomic_DNA"/>
</dbReference>
<evidence type="ECO:0000256" key="3">
    <source>
        <dbReference type="ARBA" id="ARBA00023125"/>
    </source>
</evidence>
<dbReference type="InterPro" id="IPR005650">
    <property type="entry name" value="BlaI_family"/>
</dbReference>
<dbReference type="InterPro" id="IPR036388">
    <property type="entry name" value="WH-like_DNA-bd_sf"/>
</dbReference>
<dbReference type="Pfam" id="PF03965">
    <property type="entry name" value="Penicillinase_R"/>
    <property type="match status" value="1"/>
</dbReference>
<dbReference type="RefSeq" id="WP_148063840.1">
    <property type="nucleotide sequence ID" value="NZ_VRYZ01000003.1"/>
</dbReference>
<protein>
    <submittedName>
        <fullName evidence="5">BlaI/MecI/CopY family transcriptional regulator</fullName>
    </submittedName>
</protein>
<keyword evidence="6" id="KW-1185">Reference proteome</keyword>
<keyword evidence="3" id="KW-0238">DNA-binding</keyword>
<gene>
    <name evidence="5" type="ORF">FVW59_08605</name>
</gene>
<keyword evidence="4" id="KW-0804">Transcription</keyword>
<proteinExistence type="inferred from homology"/>
<evidence type="ECO:0000313" key="6">
    <source>
        <dbReference type="Proteomes" id="UP000321933"/>
    </source>
</evidence>
<sequence>MTRPTNPLTHPLHWLAGRSRNSRTPVLGERELAVMHALWHAESKSEGAEAAMLSAQQVLERMTAPTLALSTIQSTLERLCRKSLVARQKQARAYLYRPLLQRQDLISSLLHDISQDIAGGDVAPMVSGFMDYLNTSRDD</sequence>
<evidence type="ECO:0000256" key="1">
    <source>
        <dbReference type="ARBA" id="ARBA00011046"/>
    </source>
</evidence>
<dbReference type="InterPro" id="IPR036390">
    <property type="entry name" value="WH_DNA-bd_sf"/>
</dbReference>
<dbReference type="GO" id="GO:0003677">
    <property type="term" value="F:DNA binding"/>
    <property type="evidence" value="ECO:0007669"/>
    <property type="project" value="UniProtKB-KW"/>
</dbReference>
<dbReference type="Proteomes" id="UP000321933">
    <property type="component" value="Unassembled WGS sequence"/>
</dbReference>
<dbReference type="OrthoDB" id="2989615at2"/>
<reference evidence="5 6" key="1">
    <citation type="submission" date="2019-08" db="EMBL/GenBank/DDBJ databases">
        <title>Parahaliea maris sp. nov., isolated from the surface seawater.</title>
        <authorList>
            <person name="Liu Y."/>
        </authorList>
    </citation>
    <scope>NUCLEOTIDE SEQUENCE [LARGE SCALE GENOMIC DNA]</scope>
    <source>
        <strain evidence="5 6">S2-26</strain>
    </source>
</reference>